<comment type="similarity">
    <text evidence="1 3">Belongs to the ATP-dependent DNA ligase family.</text>
</comment>
<dbReference type="GO" id="GO:0071897">
    <property type="term" value="P:DNA biosynthetic process"/>
    <property type="evidence" value="ECO:0007669"/>
    <property type="project" value="InterPro"/>
</dbReference>
<dbReference type="EMBL" id="KV784353">
    <property type="protein sequence ID" value="OEU22312.1"/>
    <property type="molecule type" value="Genomic_DNA"/>
</dbReference>
<gene>
    <name evidence="5" type="primary">Lig2</name>
    <name evidence="5" type="ORF">FRACYDRAFT_179668</name>
</gene>
<dbReference type="PROSITE" id="PS50160">
    <property type="entry name" value="DNA_LIGASE_A3"/>
    <property type="match status" value="1"/>
</dbReference>
<dbReference type="InterPro" id="IPR012310">
    <property type="entry name" value="DNA_ligase_ATP-dep_cent"/>
</dbReference>
<dbReference type="GO" id="GO:0003910">
    <property type="term" value="F:DNA ligase (ATP) activity"/>
    <property type="evidence" value="ECO:0007669"/>
    <property type="project" value="InterPro"/>
</dbReference>
<dbReference type="PANTHER" id="PTHR45674">
    <property type="entry name" value="DNA LIGASE 1/3 FAMILY MEMBER"/>
    <property type="match status" value="1"/>
</dbReference>
<dbReference type="Pfam" id="PF04679">
    <property type="entry name" value="DNA_ligase_A_C"/>
    <property type="match status" value="1"/>
</dbReference>
<dbReference type="GO" id="GO:0006310">
    <property type="term" value="P:DNA recombination"/>
    <property type="evidence" value="ECO:0007669"/>
    <property type="project" value="InterPro"/>
</dbReference>
<reference evidence="5 6" key="1">
    <citation type="submission" date="2016-09" db="EMBL/GenBank/DDBJ databases">
        <title>Extensive genetic diversity and differential bi-allelic expression allows diatom success in the polar Southern Ocean.</title>
        <authorList>
            <consortium name="DOE Joint Genome Institute"/>
            <person name="Mock T."/>
            <person name="Otillar R.P."/>
            <person name="Strauss J."/>
            <person name="Dupont C."/>
            <person name="Frickenhaus S."/>
            <person name="Maumus F."/>
            <person name="Mcmullan M."/>
            <person name="Sanges R."/>
            <person name="Schmutz J."/>
            <person name="Toseland A."/>
            <person name="Valas R."/>
            <person name="Veluchamy A."/>
            <person name="Ward B.J."/>
            <person name="Allen A."/>
            <person name="Barry K."/>
            <person name="Falciatore A."/>
            <person name="Ferrante M."/>
            <person name="Fortunato A.E."/>
            <person name="Gloeckner G."/>
            <person name="Gruber A."/>
            <person name="Hipkin R."/>
            <person name="Janech M."/>
            <person name="Kroth P."/>
            <person name="Leese F."/>
            <person name="Lindquist E."/>
            <person name="Lyon B.R."/>
            <person name="Martin J."/>
            <person name="Mayer C."/>
            <person name="Parker M."/>
            <person name="Quesneville H."/>
            <person name="Raymond J."/>
            <person name="Uhlig C."/>
            <person name="Valentin K.U."/>
            <person name="Worden A.Z."/>
            <person name="Armbrust E.V."/>
            <person name="Bowler C."/>
            <person name="Green B."/>
            <person name="Moulton V."/>
            <person name="Van Oosterhout C."/>
            <person name="Grigoriev I."/>
        </authorList>
    </citation>
    <scope>NUCLEOTIDE SEQUENCE [LARGE SCALE GENOMIC DNA]</scope>
    <source>
        <strain evidence="5 6">CCMP1102</strain>
    </source>
</reference>
<keyword evidence="2 5" id="KW-0436">Ligase</keyword>
<dbReference type="AlphaFoldDB" id="A0A1E7FVY0"/>
<evidence type="ECO:0000259" key="4">
    <source>
        <dbReference type="PROSITE" id="PS50160"/>
    </source>
</evidence>
<dbReference type="SUPFAM" id="SSF50249">
    <property type="entry name" value="Nucleic acid-binding proteins"/>
    <property type="match status" value="1"/>
</dbReference>
<dbReference type="NCBIfam" id="TIGR00574">
    <property type="entry name" value="dnl1"/>
    <property type="match status" value="1"/>
</dbReference>
<evidence type="ECO:0000256" key="3">
    <source>
        <dbReference type="RuleBase" id="RU004196"/>
    </source>
</evidence>
<evidence type="ECO:0000313" key="6">
    <source>
        <dbReference type="Proteomes" id="UP000095751"/>
    </source>
</evidence>
<dbReference type="Proteomes" id="UP000095751">
    <property type="component" value="Unassembled WGS sequence"/>
</dbReference>
<proteinExistence type="inferred from homology"/>
<dbReference type="InterPro" id="IPR050191">
    <property type="entry name" value="ATP-dep_DNA_ligase"/>
</dbReference>
<organism evidence="5 6">
    <name type="scientific">Fragilariopsis cylindrus CCMP1102</name>
    <dbReference type="NCBI Taxonomy" id="635003"/>
    <lineage>
        <taxon>Eukaryota</taxon>
        <taxon>Sar</taxon>
        <taxon>Stramenopiles</taxon>
        <taxon>Ochrophyta</taxon>
        <taxon>Bacillariophyta</taxon>
        <taxon>Bacillariophyceae</taxon>
        <taxon>Bacillariophycidae</taxon>
        <taxon>Bacillariales</taxon>
        <taxon>Bacillariaceae</taxon>
        <taxon>Fragilariopsis</taxon>
    </lineage>
</organism>
<protein>
    <submittedName>
        <fullName evidence="5">DNA ligase/mRNA capping enzyme</fullName>
    </submittedName>
</protein>
<dbReference type="SUPFAM" id="SSF56091">
    <property type="entry name" value="DNA ligase/mRNA capping enzyme, catalytic domain"/>
    <property type="match status" value="1"/>
</dbReference>
<dbReference type="GO" id="GO:0005524">
    <property type="term" value="F:ATP binding"/>
    <property type="evidence" value="ECO:0007669"/>
    <property type="project" value="InterPro"/>
</dbReference>
<dbReference type="GO" id="GO:0006273">
    <property type="term" value="P:lagging strand elongation"/>
    <property type="evidence" value="ECO:0007669"/>
    <property type="project" value="TreeGrafter"/>
</dbReference>
<accession>A0A1E7FVY0</accession>
<dbReference type="Pfam" id="PF01068">
    <property type="entry name" value="DNA_ligase_A_M"/>
    <property type="match status" value="1"/>
</dbReference>
<dbReference type="OrthoDB" id="206088at2759"/>
<dbReference type="InterPro" id="IPR012340">
    <property type="entry name" value="NA-bd_OB-fold"/>
</dbReference>
<dbReference type="Gene3D" id="3.30.470.30">
    <property type="entry name" value="DNA ligase/mRNA capping enzyme"/>
    <property type="match status" value="1"/>
</dbReference>
<evidence type="ECO:0000313" key="5">
    <source>
        <dbReference type="EMBL" id="OEU22312.1"/>
    </source>
</evidence>
<sequence length="377" mass="42650">MRCQAHYDGVDIKLFSRHMLDLTNQFLDVTRFLLEAMQTDRSDDSTSFIIDVEIVAVEGEGRHARLLPFQDLSTRRKKMDDGSGVRVRVFTFDLMFLNGESFVNKPLCCRRVELRKSFKETIDFSFVSSQRLVSYDESKINSYLAEAIEGGAEGLMLKMLGEKSILAEKVTEGVPSSCYEAGTRSHCWLKVKRDYVAGFADTIDVVPIGAWWGSGRKAQKSYLSPVLLAVYDDEEDVFRSICRCMSFTDAMYDEGNDNDTNRVNCLPNRPTSAFVITNETPPIWFRPMEVFEVAFADLSLSRQHSAAAGLVDEEGRGVALRFPRFKRRRPDKTPEQATTSVEIAQLFAKQSKIKIGSRLKDVSVERTKQSEALSCTK</sequence>
<dbReference type="Gene3D" id="2.40.50.140">
    <property type="entry name" value="Nucleic acid-binding proteins"/>
    <property type="match status" value="1"/>
</dbReference>
<keyword evidence="6" id="KW-1185">Reference proteome</keyword>
<dbReference type="InterPro" id="IPR000977">
    <property type="entry name" value="DNA_ligase_ATP-dep"/>
</dbReference>
<dbReference type="KEGG" id="fcy:FRACYDRAFT_179668"/>
<evidence type="ECO:0000256" key="2">
    <source>
        <dbReference type="ARBA" id="ARBA00022598"/>
    </source>
</evidence>
<dbReference type="GO" id="GO:0006281">
    <property type="term" value="P:DNA repair"/>
    <property type="evidence" value="ECO:0007669"/>
    <property type="project" value="InterPro"/>
</dbReference>
<evidence type="ECO:0000256" key="1">
    <source>
        <dbReference type="ARBA" id="ARBA00007572"/>
    </source>
</evidence>
<name>A0A1E7FVY0_9STRA</name>
<dbReference type="InterPro" id="IPR012309">
    <property type="entry name" value="DNA_ligase_ATP-dep_C"/>
</dbReference>
<feature type="domain" description="ATP-dependent DNA ligase family profile" evidence="4">
    <location>
        <begin position="80"/>
        <end position="232"/>
    </location>
</feature>
<dbReference type="InParanoid" id="A0A1E7FVY0"/>
<dbReference type="PANTHER" id="PTHR45674:SF9">
    <property type="entry name" value="DNA LIGASE 3"/>
    <property type="match status" value="1"/>
</dbReference>